<comment type="catalytic activity">
    <reaction evidence="7">
        <text>ATP + H2O + polyamine-[polyamine-binding protein]Side 1 = ADP + phosphate + polyamineSide 2 + [polyamine-binding protein]Side 1.</text>
        <dbReference type="EC" id="7.6.2.11"/>
    </reaction>
</comment>
<keyword evidence="4 7" id="KW-0067">ATP-binding</keyword>
<dbReference type="Proteomes" id="UP000321827">
    <property type="component" value="Unassembled WGS sequence"/>
</dbReference>
<gene>
    <name evidence="7" type="primary">potA</name>
    <name evidence="9" type="ORF">ODE01S_15700</name>
</gene>
<feature type="domain" description="ABC transporter" evidence="8">
    <location>
        <begin position="21"/>
        <end position="252"/>
    </location>
</feature>
<dbReference type="SUPFAM" id="SSF50331">
    <property type="entry name" value="MOP-like"/>
    <property type="match status" value="1"/>
</dbReference>
<dbReference type="InterPro" id="IPR008995">
    <property type="entry name" value="Mo/tungstate-bd_C_term_dom"/>
</dbReference>
<dbReference type="InterPro" id="IPR013611">
    <property type="entry name" value="Transp-assoc_OB_typ2"/>
</dbReference>
<evidence type="ECO:0000256" key="4">
    <source>
        <dbReference type="ARBA" id="ARBA00022840"/>
    </source>
</evidence>
<dbReference type="InterPro" id="IPR005893">
    <property type="entry name" value="PotA-like"/>
</dbReference>
<dbReference type="EC" id="7.6.2.11" evidence="7"/>
<dbReference type="PANTHER" id="PTHR42781">
    <property type="entry name" value="SPERMIDINE/PUTRESCINE IMPORT ATP-BINDING PROTEIN POTA"/>
    <property type="match status" value="1"/>
</dbReference>
<dbReference type="InterPro" id="IPR003593">
    <property type="entry name" value="AAA+_ATPase"/>
</dbReference>
<evidence type="ECO:0000256" key="7">
    <source>
        <dbReference type="RuleBase" id="RU364083"/>
    </source>
</evidence>
<comment type="function">
    <text evidence="7">Part of the ABC transporter complex PotABCD involved in spermidine/putrescine import. Responsible for energy coupling to the transport system.</text>
</comment>
<dbReference type="InterPro" id="IPR003439">
    <property type="entry name" value="ABC_transporter-like_ATP-bd"/>
</dbReference>
<keyword evidence="5 7" id="KW-1278">Translocase</keyword>
<dbReference type="EMBL" id="BJXN01000010">
    <property type="protein sequence ID" value="GEM90136.1"/>
    <property type="molecule type" value="Genomic_DNA"/>
</dbReference>
<keyword evidence="6 7" id="KW-0472">Membrane</keyword>
<dbReference type="Pfam" id="PF08402">
    <property type="entry name" value="TOBE_2"/>
    <property type="match status" value="1"/>
</dbReference>
<dbReference type="InterPro" id="IPR050093">
    <property type="entry name" value="ABC_SmlMolc_Importer"/>
</dbReference>
<evidence type="ECO:0000256" key="3">
    <source>
        <dbReference type="ARBA" id="ARBA00022741"/>
    </source>
</evidence>
<organism evidence="9 10">
    <name type="scientific">Oceanithermus desulfurans NBRC 100063</name>
    <dbReference type="NCBI Taxonomy" id="1227550"/>
    <lineage>
        <taxon>Bacteria</taxon>
        <taxon>Thermotogati</taxon>
        <taxon>Deinococcota</taxon>
        <taxon>Deinococci</taxon>
        <taxon>Thermales</taxon>
        <taxon>Thermaceae</taxon>
        <taxon>Oceanithermus</taxon>
    </lineage>
</organism>
<dbReference type="Gene3D" id="2.40.50.100">
    <property type="match status" value="1"/>
</dbReference>
<evidence type="ECO:0000256" key="1">
    <source>
        <dbReference type="ARBA" id="ARBA00022448"/>
    </source>
</evidence>
<evidence type="ECO:0000313" key="10">
    <source>
        <dbReference type="Proteomes" id="UP000321827"/>
    </source>
</evidence>
<dbReference type="OrthoDB" id="9802264at2"/>
<dbReference type="GO" id="GO:0043190">
    <property type="term" value="C:ATP-binding cassette (ABC) transporter complex"/>
    <property type="evidence" value="ECO:0007669"/>
    <property type="project" value="InterPro"/>
</dbReference>
<comment type="subunit">
    <text evidence="7">The complex is composed of two ATP-binding proteins (PotA), two transmembrane proteins (PotB and PotC) and a solute-binding protein (PotD).</text>
</comment>
<keyword evidence="3 7" id="KW-0547">Nucleotide-binding</keyword>
<dbReference type="GO" id="GO:0016887">
    <property type="term" value="F:ATP hydrolysis activity"/>
    <property type="evidence" value="ECO:0007669"/>
    <property type="project" value="InterPro"/>
</dbReference>
<keyword evidence="2 7" id="KW-1003">Cell membrane</keyword>
<dbReference type="InterPro" id="IPR027417">
    <property type="entry name" value="P-loop_NTPase"/>
</dbReference>
<evidence type="ECO:0000256" key="2">
    <source>
        <dbReference type="ARBA" id="ARBA00022475"/>
    </source>
</evidence>
<comment type="similarity">
    <text evidence="7">Belongs to the ABC transporter superfamily. Spermidine/putrescine importer (TC 3.A.1.11.1) family.</text>
</comment>
<sequence>MEQRKLFKGKRTRTPGGETIVRLSGVRKRFDRHTTALDGVDLEVRAGEFFSLLGPSGCGKTTLLRILAGFEEPDRGRVEIAGSSMQGVPPYRRPVNLVFQNYALFPHMNVFDNIAFGLRMKRLPDAEVRARVGWALELVDIAELERRRPHELSGGQKQRVALARALVNEPEVLLLDEPLGALDYKLRKQLQVELMNLQEELGLTFIYVTHDQEEALVMSDRIAVMRAGRVEQLGLPEALYERPASRFVAQFLGTSNLIPAHAVDRRQVETPLGPLRVAEELEAGRRYTLSIRPEKVRLSRRAQPGPNRIEARVDDIIYTGAENQYLLDAGGFELVAYTLNSDIQEPGYEEFDYDERIAVHLPEENLVVIHE</sequence>
<keyword evidence="1 7" id="KW-0813">Transport</keyword>
<dbReference type="AlphaFoldDB" id="A0A511RMV9"/>
<dbReference type="InterPro" id="IPR017871">
    <property type="entry name" value="ABC_transporter-like_CS"/>
</dbReference>
<evidence type="ECO:0000313" key="9">
    <source>
        <dbReference type="EMBL" id="GEM90136.1"/>
    </source>
</evidence>
<dbReference type="RefSeq" id="WP_147147620.1">
    <property type="nucleotide sequence ID" value="NZ_BJXN01000010.1"/>
</dbReference>
<dbReference type="PANTHER" id="PTHR42781:SF4">
    <property type="entry name" value="SPERMIDINE_PUTRESCINE IMPORT ATP-BINDING PROTEIN POTA"/>
    <property type="match status" value="1"/>
</dbReference>
<dbReference type="GO" id="GO:0015594">
    <property type="term" value="F:ABC-type putrescine transporter activity"/>
    <property type="evidence" value="ECO:0007669"/>
    <property type="project" value="InterPro"/>
</dbReference>
<proteinExistence type="inferred from homology"/>
<dbReference type="PROSITE" id="PS00211">
    <property type="entry name" value="ABC_TRANSPORTER_1"/>
    <property type="match status" value="1"/>
</dbReference>
<evidence type="ECO:0000256" key="5">
    <source>
        <dbReference type="ARBA" id="ARBA00022967"/>
    </source>
</evidence>
<dbReference type="Gene3D" id="3.40.50.300">
    <property type="entry name" value="P-loop containing nucleotide triphosphate hydrolases"/>
    <property type="match status" value="1"/>
</dbReference>
<dbReference type="SUPFAM" id="SSF52540">
    <property type="entry name" value="P-loop containing nucleoside triphosphate hydrolases"/>
    <property type="match status" value="1"/>
</dbReference>
<name>A0A511RMV9_9DEIN</name>
<evidence type="ECO:0000256" key="6">
    <source>
        <dbReference type="ARBA" id="ARBA00023136"/>
    </source>
</evidence>
<dbReference type="SMART" id="SM00382">
    <property type="entry name" value="AAA"/>
    <property type="match status" value="1"/>
</dbReference>
<reference evidence="9 10" key="1">
    <citation type="submission" date="2019-07" db="EMBL/GenBank/DDBJ databases">
        <title>Whole genome shotgun sequence of Oceanithermus desulfurans NBRC 100063.</title>
        <authorList>
            <person name="Hosoyama A."/>
            <person name="Uohara A."/>
            <person name="Ohji S."/>
            <person name="Ichikawa N."/>
        </authorList>
    </citation>
    <scope>NUCLEOTIDE SEQUENCE [LARGE SCALE GENOMIC DNA]</scope>
    <source>
        <strain evidence="9 10">NBRC 100063</strain>
    </source>
</reference>
<dbReference type="PROSITE" id="PS50893">
    <property type="entry name" value="ABC_TRANSPORTER_2"/>
    <property type="match status" value="1"/>
</dbReference>
<dbReference type="NCBIfam" id="TIGR01187">
    <property type="entry name" value="potA"/>
    <property type="match status" value="1"/>
</dbReference>
<dbReference type="GO" id="GO:0005524">
    <property type="term" value="F:ATP binding"/>
    <property type="evidence" value="ECO:0007669"/>
    <property type="project" value="UniProtKB-KW"/>
</dbReference>
<dbReference type="CDD" id="cd03300">
    <property type="entry name" value="ABC_PotA_N"/>
    <property type="match status" value="1"/>
</dbReference>
<protein>
    <recommendedName>
        <fullName evidence="7">Spermidine/putrescine import ATP-binding protein PotA</fullName>
        <ecNumber evidence="7">7.6.2.11</ecNumber>
    </recommendedName>
</protein>
<dbReference type="InterPro" id="IPR017879">
    <property type="entry name" value="PotA_ATP-bd"/>
</dbReference>
<dbReference type="Pfam" id="PF00005">
    <property type="entry name" value="ABC_tran"/>
    <property type="match status" value="1"/>
</dbReference>
<accession>A0A511RMV9</accession>
<dbReference type="FunFam" id="3.40.50.300:FF:000133">
    <property type="entry name" value="Spermidine/putrescine import ATP-binding protein PotA"/>
    <property type="match status" value="1"/>
</dbReference>
<evidence type="ECO:0000259" key="8">
    <source>
        <dbReference type="PROSITE" id="PS50893"/>
    </source>
</evidence>
<comment type="caution">
    <text evidence="9">The sequence shown here is derived from an EMBL/GenBank/DDBJ whole genome shotgun (WGS) entry which is preliminary data.</text>
</comment>